<dbReference type="EMBL" id="JARPUR010000006">
    <property type="protein sequence ID" value="KAK4873629.1"/>
    <property type="molecule type" value="Genomic_DNA"/>
</dbReference>
<dbReference type="GO" id="GO:0005737">
    <property type="term" value="C:cytoplasm"/>
    <property type="evidence" value="ECO:0007669"/>
    <property type="project" value="UniProtKB-SubCell"/>
</dbReference>
<evidence type="ECO:0000256" key="24">
    <source>
        <dbReference type="ARBA" id="ARBA00069544"/>
    </source>
</evidence>
<dbReference type="EC" id="2.3.1.48" evidence="5"/>
<evidence type="ECO:0000256" key="12">
    <source>
        <dbReference type="ARBA" id="ARBA00022816"/>
    </source>
</evidence>
<evidence type="ECO:0000256" key="21">
    <source>
        <dbReference type="ARBA" id="ARBA00023315"/>
    </source>
</evidence>
<dbReference type="Gene3D" id="1.25.40.990">
    <property type="match status" value="1"/>
</dbReference>
<comment type="subcellular location">
    <subcellularLocation>
        <location evidence="1">Chromosome</location>
    </subcellularLocation>
    <subcellularLocation>
        <location evidence="2">Cytoplasm</location>
    </subcellularLocation>
    <subcellularLocation>
        <location evidence="3">Nucleus</location>
        <location evidence="3">Nuclear pore complex</location>
    </subcellularLocation>
    <subcellularLocation>
        <location evidence="4">Nucleus</location>
        <location evidence="4">Nucleoplasm</location>
    </subcellularLocation>
</comment>
<dbReference type="FunFam" id="1.25.40.990:FF:000003">
    <property type="entry name" value="germinal-center associated nuclear protein isoform X2"/>
    <property type="match status" value="1"/>
</dbReference>
<comment type="similarity">
    <text evidence="22">Belongs to the SAC3 family.</text>
</comment>
<dbReference type="GO" id="GO:0006406">
    <property type="term" value="P:mRNA export from nucleus"/>
    <property type="evidence" value="ECO:0007669"/>
    <property type="project" value="TreeGrafter"/>
</dbReference>
<dbReference type="SMART" id="SM00360">
    <property type="entry name" value="RRM"/>
    <property type="match status" value="1"/>
</dbReference>
<dbReference type="GO" id="GO:0005643">
    <property type="term" value="C:nuclear pore"/>
    <property type="evidence" value="ECO:0007669"/>
    <property type="project" value="UniProtKB-SubCell"/>
</dbReference>
<evidence type="ECO:0000256" key="18">
    <source>
        <dbReference type="ARBA" id="ARBA00023054"/>
    </source>
</evidence>
<dbReference type="InterPro" id="IPR005062">
    <property type="entry name" value="SAC3/GANP/THP3_conserved"/>
</dbReference>
<evidence type="ECO:0000256" key="14">
    <source>
        <dbReference type="ARBA" id="ARBA00022884"/>
    </source>
</evidence>
<evidence type="ECO:0000256" key="22">
    <source>
        <dbReference type="ARBA" id="ARBA00038443"/>
    </source>
</evidence>
<keyword evidence="20" id="KW-0539">Nucleus</keyword>
<accession>A0AAN7SDK1</accession>
<keyword evidence="10" id="KW-0597">Phosphoprotein</keyword>
<keyword evidence="7" id="KW-0158">Chromosome</keyword>
<dbReference type="GO" id="GO:0005694">
    <property type="term" value="C:chromosome"/>
    <property type="evidence" value="ECO:0007669"/>
    <property type="project" value="UniProtKB-SubCell"/>
</dbReference>
<dbReference type="GO" id="GO:0003723">
    <property type="term" value="F:RNA binding"/>
    <property type="evidence" value="ECO:0007669"/>
    <property type="project" value="UniProtKB-UniRule"/>
</dbReference>
<evidence type="ECO:0000256" key="16">
    <source>
        <dbReference type="ARBA" id="ARBA00022990"/>
    </source>
</evidence>
<dbReference type="PROSITE" id="PS50102">
    <property type="entry name" value="RRM"/>
    <property type="match status" value="1"/>
</dbReference>
<evidence type="ECO:0000256" key="11">
    <source>
        <dbReference type="ARBA" id="ARBA00022679"/>
    </source>
</evidence>
<proteinExistence type="inferred from homology"/>
<keyword evidence="6" id="KW-0813">Transport</keyword>
<dbReference type="InterPro" id="IPR012677">
    <property type="entry name" value="Nucleotide-bd_a/b_plait_sf"/>
</dbReference>
<dbReference type="PANTHER" id="PTHR12436">
    <property type="entry name" value="80 KDA MCM3-ASSOCIATED PROTEIN"/>
    <property type="match status" value="1"/>
</dbReference>
<evidence type="ECO:0000256" key="17">
    <source>
        <dbReference type="ARBA" id="ARBA00023010"/>
    </source>
</evidence>
<dbReference type="Proteomes" id="UP001353858">
    <property type="component" value="Unassembled WGS sequence"/>
</dbReference>
<keyword evidence="8" id="KW-0488">Methylation</keyword>
<evidence type="ECO:0000313" key="28">
    <source>
        <dbReference type="EMBL" id="KAK4873629.1"/>
    </source>
</evidence>
<keyword evidence="17" id="KW-0811">Translocation</keyword>
<evidence type="ECO:0000256" key="1">
    <source>
        <dbReference type="ARBA" id="ARBA00004286"/>
    </source>
</evidence>
<evidence type="ECO:0000256" key="20">
    <source>
        <dbReference type="ARBA" id="ARBA00023242"/>
    </source>
</evidence>
<dbReference type="GO" id="GO:0005654">
    <property type="term" value="C:nucleoplasm"/>
    <property type="evidence" value="ECO:0007669"/>
    <property type="project" value="UniProtKB-SubCell"/>
</dbReference>
<evidence type="ECO:0000313" key="29">
    <source>
        <dbReference type="Proteomes" id="UP001353858"/>
    </source>
</evidence>
<dbReference type="InterPro" id="IPR000504">
    <property type="entry name" value="RRM_dom"/>
</dbReference>
<evidence type="ECO:0000256" key="3">
    <source>
        <dbReference type="ARBA" id="ARBA00004567"/>
    </source>
</evidence>
<keyword evidence="9" id="KW-0963">Cytoplasm</keyword>
<keyword evidence="29" id="KW-1185">Reference proteome</keyword>
<gene>
    <name evidence="28" type="ORF">RN001_012989</name>
</gene>
<evidence type="ECO:0000256" key="6">
    <source>
        <dbReference type="ARBA" id="ARBA00022448"/>
    </source>
</evidence>
<dbReference type="Gene3D" id="3.30.70.330">
    <property type="match status" value="1"/>
</dbReference>
<keyword evidence="13" id="KW-0391">Immunity</keyword>
<keyword evidence="12" id="KW-0509">mRNA transport</keyword>
<keyword evidence="21" id="KW-0012">Acyltransferase</keyword>
<evidence type="ECO:0000256" key="5">
    <source>
        <dbReference type="ARBA" id="ARBA00013184"/>
    </source>
</evidence>
<dbReference type="InterPro" id="IPR045107">
    <property type="entry name" value="SAC3/GANP/THP3"/>
</dbReference>
<dbReference type="GO" id="GO:0015031">
    <property type="term" value="P:protein transport"/>
    <property type="evidence" value="ECO:0007669"/>
    <property type="project" value="UniProtKB-KW"/>
</dbReference>
<evidence type="ECO:0000256" key="8">
    <source>
        <dbReference type="ARBA" id="ARBA00022481"/>
    </source>
</evidence>
<sequence length="1485" mass="172980">MESEETSAGTFKIRCSNIPDEFMKKSIARQHFEQFGEVLHIIIKPKSKLCYVHYQYYRNAQNALLNGSHYNGKKFNISIANNVPKKKITRKESDPTWLPDMDIQSELDAMSGTSEGRRSYNLRQEAMLVDVPIKSQAKAKKNIVRNWNVDKAKLKSEWTPEQLELLNVLRQVAHSIEDKYKVLEARDKLMRARGKKHTDLTRTTATIGTCPDMCPEKERLLREIQHQVALYEQDINGRSMNPSLAIKQYSRSSADQESPLPHELRPVSVLELSMGYLMHCIMDLCDSEDVNLAEWFHFVWDRTRSIRKDITQQEMCCQGSVALIEQCARFHIHCSARLVAEDPSVFDQKINTENLTKCLQTLKYMYHDLSIKGESCTNEAEFRAYIILLNLNDGNFMWEVQQLKTDIQKSPEIRFALDIYSSIDKNNFVKFFKLVRSTNYLNACILLRYFIQVRSKALSAIVKCYSPRMPYTQFSLMEILHLLAFEDMSSTIDFVTSFGLHLSQDQTQVVLDRKSFQQPEIPLVLERAIHVVESKRFKRIGEIVCGGTLPPPYFQNYVPHDSFNENGVLIINDVLTEIIKDAENPSRQEVIPVEEAKPTVSMEDQVDFVKTDPSQPFWSLQKESKNIFKAKADSPPRFGIFGAPKLKTSEAPKSFTFKPQSSIFDQTKTIQPQKMLGDTPAGSIFDRKIDETTEHKPNIFAGTKAGVFSVPQFPQEPKQDETIMQNFFGDYKSKTEILSQKPISFSDTKSSSIFGANAFSKSKTFGFENSPPQADVSVSKVDDEKIKLEEERKRRVLEEEHERRVLEEEQERKRQEVLERKRVEDMKRKEREEKLRKEKEKRELERQELERNRRIEIMAEKERLLTLEIKKTVSELMDNLLTKVEEIHKKERLKEIALKVKNLKIKLFVQKWQQKCRVNKRKRHAIDQNPVWLPTRTVNEEAHELFSSNQAMALRNIKRYKCGKSCDIVVPEKKPITKFNVEHYYNLLIQSYCKMRIRLPKEIFWKVAVSLPDFQEVKSNLHIIEDLMTNYFNWKDRYGSTSTIDQYRNDKLFGYCIEKKQGVLPVDNNTSGLLFIAQEPNDLLYQRVNTSLNTFTNTASITSIAVIFTNNNPSMINSQHVGKILDKNKHVQNYKVYVTKFGAQQLLDVLSEALEFLTKNIQKEPPLQLDSLQSFVHSNLVTNLWKKLASYAAWNTQYKTCLKIPNLVINLYNEALERLKEVALEKSSTRYPDFPTEFEKFLLEKSPEVLPCSYRYFPTFWKKESFRSLVRDAVLQLRLPQYRGIWPPINESNLEKSIFEYCSKVSNNPESLFYKVMIAILKNFDPAEEFEKIKNTLWIDIVEVVAAEKLVAADFSLHHTEFHSKSTFTQLFVVYISNSLENFKSSEWFYLEHPLIKNEIKRMNEKMKLQEKIAQVKKIDLYQDLDLDALEKSVRCAKTDKEIPKKNEIEELESYIADLEQSMEIHKRINASFQDTVNKALGVEK</sequence>
<feature type="domain" description="RRM" evidence="27">
    <location>
        <begin position="11"/>
        <end position="82"/>
    </location>
</feature>
<dbReference type="GO" id="GO:0070390">
    <property type="term" value="C:transcription export complex 2"/>
    <property type="evidence" value="ECO:0007669"/>
    <property type="project" value="TreeGrafter"/>
</dbReference>
<evidence type="ECO:0000256" key="13">
    <source>
        <dbReference type="ARBA" id="ARBA00022859"/>
    </source>
</evidence>
<keyword evidence="11" id="KW-0808">Transferase</keyword>
<evidence type="ECO:0000256" key="25">
    <source>
        <dbReference type="PROSITE-ProRule" id="PRU00176"/>
    </source>
</evidence>
<keyword evidence="19" id="KW-0906">Nuclear pore complex</keyword>
<evidence type="ECO:0000256" key="2">
    <source>
        <dbReference type="ARBA" id="ARBA00004496"/>
    </source>
</evidence>
<dbReference type="InterPro" id="IPR035979">
    <property type="entry name" value="RBD_domain_sf"/>
</dbReference>
<keyword evidence="18 26" id="KW-0175">Coiled coil</keyword>
<dbReference type="GO" id="GO:0061733">
    <property type="term" value="F:protein-lysine-acetyltransferase activity"/>
    <property type="evidence" value="ECO:0007669"/>
    <property type="project" value="UniProtKB-EC"/>
</dbReference>
<evidence type="ECO:0000256" key="7">
    <source>
        <dbReference type="ARBA" id="ARBA00022454"/>
    </source>
</evidence>
<keyword evidence="14 25" id="KW-0694">RNA-binding</keyword>
<evidence type="ECO:0000256" key="4">
    <source>
        <dbReference type="ARBA" id="ARBA00004642"/>
    </source>
</evidence>
<comment type="caution">
    <text evidence="28">The sequence shown here is derived from an EMBL/GenBank/DDBJ whole genome shotgun (WGS) entry which is preliminary data.</text>
</comment>
<evidence type="ECO:0000256" key="10">
    <source>
        <dbReference type="ARBA" id="ARBA00022553"/>
    </source>
</evidence>
<dbReference type="GO" id="GO:0002376">
    <property type="term" value="P:immune system process"/>
    <property type="evidence" value="ECO:0007669"/>
    <property type="project" value="UniProtKB-KW"/>
</dbReference>
<dbReference type="Pfam" id="PF03399">
    <property type="entry name" value="SAC3_GANP"/>
    <property type="match status" value="1"/>
</dbReference>
<name>A0AAN7SDK1_9COLE</name>
<comment type="function">
    <text evidence="23">As a component of the TREX-2 complex, involved in the export of mRNAs to the cytoplasm through the nuclear pores. Through the acetylation of histones, affects the assembly of nucleosomes at immunoglobulin variable region genes and promotes the recruitment and positioning of transcription complex to favor DNA cytosine deaminase AICDA/AID targeting, hence promoting somatic hypermutations.</text>
</comment>
<feature type="coiled-coil region" evidence="26">
    <location>
        <begin position="789"/>
        <end position="855"/>
    </location>
</feature>
<keyword evidence="15" id="KW-0653">Protein transport</keyword>
<dbReference type="SUPFAM" id="SSF54928">
    <property type="entry name" value="RNA-binding domain, RBD"/>
    <property type="match status" value="1"/>
</dbReference>
<reference evidence="29" key="1">
    <citation type="submission" date="2023-01" db="EMBL/GenBank/DDBJ databases">
        <title>Key to firefly adult light organ development and bioluminescence: homeobox transcription factors regulate luciferase expression and transportation to peroxisome.</title>
        <authorList>
            <person name="Fu X."/>
        </authorList>
    </citation>
    <scope>NUCLEOTIDE SEQUENCE [LARGE SCALE GENOMIC DNA]</scope>
</reference>
<protein>
    <recommendedName>
        <fullName evidence="24">Germinal-center associated nuclear protein</fullName>
        <ecNumber evidence="5">2.3.1.48</ecNumber>
    </recommendedName>
</protein>
<organism evidence="28 29">
    <name type="scientific">Aquatica leii</name>
    <dbReference type="NCBI Taxonomy" id="1421715"/>
    <lineage>
        <taxon>Eukaryota</taxon>
        <taxon>Metazoa</taxon>
        <taxon>Ecdysozoa</taxon>
        <taxon>Arthropoda</taxon>
        <taxon>Hexapoda</taxon>
        <taxon>Insecta</taxon>
        <taxon>Pterygota</taxon>
        <taxon>Neoptera</taxon>
        <taxon>Endopterygota</taxon>
        <taxon>Coleoptera</taxon>
        <taxon>Polyphaga</taxon>
        <taxon>Elateriformia</taxon>
        <taxon>Elateroidea</taxon>
        <taxon>Lampyridae</taxon>
        <taxon>Luciolinae</taxon>
        <taxon>Aquatica</taxon>
    </lineage>
</organism>
<evidence type="ECO:0000256" key="19">
    <source>
        <dbReference type="ARBA" id="ARBA00023132"/>
    </source>
</evidence>
<evidence type="ECO:0000256" key="15">
    <source>
        <dbReference type="ARBA" id="ARBA00022927"/>
    </source>
</evidence>
<evidence type="ECO:0000256" key="9">
    <source>
        <dbReference type="ARBA" id="ARBA00022490"/>
    </source>
</evidence>
<evidence type="ECO:0000256" key="23">
    <source>
        <dbReference type="ARBA" id="ARBA00055631"/>
    </source>
</evidence>
<dbReference type="PANTHER" id="PTHR12436:SF3">
    <property type="entry name" value="GERMINAL-CENTER ASSOCIATED NUCLEAR PROTEIN"/>
    <property type="match status" value="1"/>
</dbReference>
<evidence type="ECO:0000256" key="26">
    <source>
        <dbReference type="SAM" id="Coils"/>
    </source>
</evidence>
<keyword evidence="16" id="KW-0007">Acetylation</keyword>
<evidence type="ECO:0000259" key="27">
    <source>
        <dbReference type="PROSITE" id="PS50102"/>
    </source>
</evidence>